<proteinExistence type="predicted"/>
<organism evidence="1 2">
    <name type="scientific">Methylobacterium platani</name>
    <dbReference type="NCBI Taxonomy" id="427683"/>
    <lineage>
        <taxon>Bacteria</taxon>
        <taxon>Pseudomonadati</taxon>
        <taxon>Pseudomonadota</taxon>
        <taxon>Alphaproteobacteria</taxon>
        <taxon>Hyphomicrobiales</taxon>
        <taxon>Methylobacteriaceae</taxon>
        <taxon>Methylobacterium</taxon>
    </lineage>
</organism>
<protein>
    <submittedName>
        <fullName evidence="1">Uncharacterized protein</fullName>
    </submittedName>
</protein>
<name>A0A179SEQ9_9HYPH</name>
<dbReference type="AlphaFoldDB" id="A0A179SEQ9"/>
<evidence type="ECO:0000313" key="2">
    <source>
        <dbReference type="Proteomes" id="UP000078316"/>
    </source>
</evidence>
<dbReference type="EMBL" id="LWHQ01000011">
    <property type="protein sequence ID" value="OAS26318.1"/>
    <property type="molecule type" value="Genomic_DNA"/>
</dbReference>
<accession>A0A179SEQ9</accession>
<reference evidence="1 2" key="1">
    <citation type="submission" date="2016-04" db="EMBL/GenBank/DDBJ databases">
        <authorList>
            <person name="Evans L.H."/>
            <person name="Alamgir A."/>
            <person name="Owens N."/>
            <person name="Weber N.D."/>
            <person name="Virtaneva K."/>
            <person name="Barbian K."/>
            <person name="Babar A."/>
            <person name="Rosenke K."/>
        </authorList>
    </citation>
    <scope>NUCLEOTIDE SEQUENCE [LARGE SCALE GENOMIC DNA]</scope>
    <source>
        <strain evidence="1 2">PMB02</strain>
    </source>
</reference>
<sequence length="91" mass="10132">MARFRKKPVEIDAVRWTGREIEGGAPDWIKAANELDPLVPGGIIRIDDTVHVFTLEGRMIAQPGDWIIRGVKGELYPCKPDIFAATYDPVA</sequence>
<dbReference type="Proteomes" id="UP000078316">
    <property type="component" value="Unassembled WGS sequence"/>
</dbReference>
<dbReference type="STRING" id="427683.A5481_06280"/>
<dbReference type="OrthoDB" id="5688154at2"/>
<dbReference type="RefSeq" id="WP_048432274.1">
    <property type="nucleotide sequence ID" value="NZ_LWHQ01000011.1"/>
</dbReference>
<evidence type="ECO:0000313" key="1">
    <source>
        <dbReference type="EMBL" id="OAS26318.1"/>
    </source>
</evidence>
<gene>
    <name evidence="1" type="ORF">A5481_06280</name>
</gene>
<comment type="caution">
    <text evidence="1">The sequence shown here is derived from an EMBL/GenBank/DDBJ whole genome shotgun (WGS) entry which is preliminary data.</text>
</comment>